<reference evidence="2 3" key="1">
    <citation type="journal article" date="2019" name="Nat. Ecol. Evol.">
        <title>Megaphylogeny resolves global patterns of mushroom evolution.</title>
        <authorList>
            <person name="Varga T."/>
            <person name="Krizsan K."/>
            <person name="Foldi C."/>
            <person name="Dima B."/>
            <person name="Sanchez-Garcia M."/>
            <person name="Sanchez-Ramirez S."/>
            <person name="Szollosi G.J."/>
            <person name="Szarkandi J.G."/>
            <person name="Papp V."/>
            <person name="Albert L."/>
            <person name="Andreopoulos W."/>
            <person name="Angelini C."/>
            <person name="Antonin V."/>
            <person name="Barry K.W."/>
            <person name="Bougher N.L."/>
            <person name="Buchanan P."/>
            <person name="Buyck B."/>
            <person name="Bense V."/>
            <person name="Catcheside P."/>
            <person name="Chovatia M."/>
            <person name="Cooper J."/>
            <person name="Damon W."/>
            <person name="Desjardin D."/>
            <person name="Finy P."/>
            <person name="Geml J."/>
            <person name="Haridas S."/>
            <person name="Hughes K."/>
            <person name="Justo A."/>
            <person name="Karasinski D."/>
            <person name="Kautmanova I."/>
            <person name="Kiss B."/>
            <person name="Kocsube S."/>
            <person name="Kotiranta H."/>
            <person name="LaButti K.M."/>
            <person name="Lechner B.E."/>
            <person name="Liimatainen K."/>
            <person name="Lipzen A."/>
            <person name="Lukacs Z."/>
            <person name="Mihaltcheva S."/>
            <person name="Morgado L.N."/>
            <person name="Niskanen T."/>
            <person name="Noordeloos M.E."/>
            <person name="Ohm R.A."/>
            <person name="Ortiz-Santana B."/>
            <person name="Ovrebo C."/>
            <person name="Racz N."/>
            <person name="Riley R."/>
            <person name="Savchenko A."/>
            <person name="Shiryaev A."/>
            <person name="Soop K."/>
            <person name="Spirin V."/>
            <person name="Szebenyi C."/>
            <person name="Tomsovsky M."/>
            <person name="Tulloss R.E."/>
            <person name="Uehling J."/>
            <person name="Grigoriev I.V."/>
            <person name="Vagvolgyi C."/>
            <person name="Papp T."/>
            <person name="Martin F.M."/>
            <person name="Miettinen O."/>
            <person name="Hibbett D.S."/>
            <person name="Nagy L.G."/>
        </authorList>
    </citation>
    <scope>NUCLEOTIDE SEQUENCE [LARGE SCALE GENOMIC DNA]</scope>
    <source>
        <strain evidence="2 3">CBS 166.37</strain>
    </source>
</reference>
<dbReference type="InterPro" id="IPR001810">
    <property type="entry name" value="F-box_dom"/>
</dbReference>
<gene>
    <name evidence="2" type="ORF">BDQ12DRAFT_727285</name>
</gene>
<dbReference type="Gene3D" id="1.20.1280.50">
    <property type="match status" value="1"/>
</dbReference>
<dbReference type="SUPFAM" id="SSF52058">
    <property type="entry name" value="L domain-like"/>
    <property type="match status" value="1"/>
</dbReference>
<evidence type="ECO:0000313" key="2">
    <source>
        <dbReference type="EMBL" id="TFK33973.1"/>
    </source>
</evidence>
<name>A0A5C3LNV3_9AGAR</name>
<protein>
    <recommendedName>
        <fullName evidence="1">F-box domain-containing protein</fullName>
    </recommendedName>
</protein>
<dbReference type="InterPro" id="IPR032675">
    <property type="entry name" value="LRR_dom_sf"/>
</dbReference>
<evidence type="ECO:0000259" key="1">
    <source>
        <dbReference type="Pfam" id="PF12937"/>
    </source>
</evidence>
<proteinExistence type="predicted"/>
<keyword evidence="3" id="KW-1185">Reference proteome</keyword>
<organism evidence="2 3">
    <name type="scientific">Crucibulum laeve</name>
    <dbReference type="NCBI Taxonomy" id="68775"/>
    <lineage>
        <taxon>Eukaryota</taxon>
        <taxon>Fungi</taxon>
        <taxon>Dikarya</taxon>
        <taxon>Basidiomycota</taxon>
        <taxon>Agaricomycotina</taxon>
        <taxon>Agaricomycetes</taxon>
        <taxon>Agaricomycetidae</taxon>
        <taxon>Agaricales</taxon>
        <taxon>Agaricineae</taxon>
        <taxon>Nidulariaceae</taxon>
        <taxon>Crucibulum</taxon>
    </lineage>
</organism>
<dbReference type="Proteomes" id="UP000308652">
    <property type="component" value="Unassembled WGS sequence"/>
</dbReference>
<accession>A0A5C3LNV3</accession>
<dbReference type="Gene3D" id="3.80.10.10">
    <property type="entry name" value="Ribonuclease Inhibitor"/>
    <property type="match status" value="1"/>
</dbReference>
<dbReference type="Pfam" id="PF12937">
    <property type="entry name" value="F-box-like"/>
    <property type="match status" value="1"/>
</dbReference>
<feature type="domain" description="F-box" evidence="1">
    <location>
        <begin position="18"/>
        <end position="76"/>
    </location>
</feature>
<dbReference type="EMBL" id="ML213638">
    <property type="protein sequence ID" value="TFK33973.1"/>
    <property type="molecule type" value="Genomic_DNA"/>
</dbReference>
<dbReference type="STRING" id="68775.A0A5C3LNV3"/>
<sequence length="534" mass="60871">MDYTTLENPRKINLTAPISKLPSELLSSIFLLLDFGSPDYGRRTRYISPAREMLAVTQICHYWREVALECHSLWSRALYLAFPNNWFRELLRRSGTSPIDAFGPIQELQGYSENLSTVLNHVARLRTLRVNASSQSWSLLTNRLQERSAPLLEYLHLERDNNIRISPRFSASIFKGHSPRLRKLELHGCVIDIKSPVFRNLTMLKIFDVHAVLPFSVQEWLDLFERMPSLKELSLHDRSPRKRSLVISSPSGLENAVTLPNLSALTIGSLLEPCSALLYHMITPSLAFFNVSCVATYPGIGFERLRASLASKFVDVQQPTEDRSYNLILGKSRFCFFTSEEPGYRISSGSAFNISVYWEIIVNGFTALVPHIMSILEPFISQVTSLRLDFDMYLPPHLSTTQSRAVFLELLYPFKKLRKLHLLRGEVDILPYLQPLLHDHARSSRSPNDENHLLLPSLRTLSLNARGFGMVNPAEPDMLSAFVRARSQMQSPLEIVEFHGDAELSDVKKNLEELGVVVYLKEQDVDLQWSADGW</sequence>
<evidence type="ECO:0000313" key="3">
    <source>
        <dbReference type="Proteomes" id="UP000308652"/>
    </source>
</evidence>
<dbReference type="AlphaFoldDB" id="A0A5C3LNV3"/>
<dbReference type="OrthoDB" id="3016717at2759"/>